<protein>
    <submittedName>
        <fullName evidence="2">Uncharacterized protein</fullName>
    </submittedName>
</protein>
<dbReference type="AlphaFoldDB" id="A0A165HXM7"/>
<evidence type="ECO:0000313" key="3">
    <source>
        <dbReference type="Proteomes" id="UP000076842"/>
    </source>
</evidence>
<organism evidence="2 3">
    <name type="scientific">Calocera cornea HHB12733</name>
    <dbReference type="NCBI Taxonomy" id="1353952"/>
    <lineage>
        <taxon>Eukaryota</taxon>
        <taxon>Fungi</taxon>
        <taxon>Dikarya</taxon>
        <taxon>Basidiomycota</taxon>
        <taxon>Agaricomycotina</taxon>
        <taxon>Dacrymycetes</taxon>
        <taxon>Dacrymycetales</taxon>
        <taxon>Dacrymycetaceae</taxon>
        <taxon>Calocera</taxon>
    </lineage>
</organism>
<reference evidence="2 3" key="1">
    <citation type="journal article" date="2016" name="Mol. Biol. Evol.">
        <title>Comparative Genomics of Early-Diverging Mushroom-Forming Fungi Provides Insights into the Origins of Lignocellulose Decay Capabilities.</title>
        <authorList>
            <person name="Nagy L.G."/>
            <person name="Riley R."/>
            <person name="Tritt A."/>
            <person name="Adam C."/>
            <person name="Daum C."/>
            <person name="Floudas D."/>
            <person name="Sun H."/>
            <person name="Yadav J.S."/>
            <person name="Pangilinan J."/>
            <person name="Larsson K.H."/>
            <person name="Matsuura K."/>
            <person name="Barry K."/>
            <person name="Labutti K."/>
            <person name="Kuo R."/>
            <person name="Ohm R.A."/>
            <person name="Bhattacharya S.S."/>
            <person name="Shirouzu T."/>
            <person name="Yoshinaga Y."/>
            <person name="Martin F.M."/>
            <person name="Grigoriev I.V."/>
            <person name="Hibbett D.S."/>
        </authorList>
    </citation>
    <scope>NUCLEOTIDE SEQUENCE [LARGE SCALE GENOMIC DNA]</scope>
    <source>
        <strain evidence="2 3">HHB12733</strain>
    </source>
</reference>
<feature type="region of interest" description="Disordered" evidence="1">
    <location>
        <begin position="126"/>
        <end position="160"/>
    </location>
</feature>
<name>A0A165HXM7_9BASI</name>
<evidence type="ECO:0000313" key="2">
    <source>
        <dbReference type="EMBL" id="KZT59881.1"/>
    </source>
</evidence>
<feature type="compositionally biased region" description="Basic and acidic residues" evidence="1">
    <location>
        <begin position="126"/>
        <end position="137"/>
    </location>
</feature>
<evidence type="ECO:0000256" key="1">
    <source>
        <dbReference type="SAM" id="MobiDB-lite"/>
    </source>
</evidence>
<dbReference type="Proteomes" id="UP000076842">
    <property type="component" value="Unassembled WGS sequence"/>
</dbReference>
<accession>A0A165HXM7</accession>
<proteinExistence type="predicted"/>
<gene>
    <name evidence="2" type="ORF">CALCODRAFT_166570</name>
</gene>
<dbReference type="InParanoid" id="A0A165HXM7"/>
<keyword evidence="3" id="KW-1185">Reference proteome</keyword>
<sequence>MSSVRSEASRSRRSKSAAQCLKAALNVGNCGWRTVGGGRSHVYCTLRDSRRRFLGSVREGELTAIWGESTGTMLGLQVRVRWGCRLDWIGWVTGDVTGYDCGGCLFKQGANVGDCTVGATKREEKMMVKSKMDDRGTGWKLEPGSEPESESEMKRRARGV</sequence>
<dbReference type="EMBL" id="KV423936">
    <property type="protein sequence ID" value="KZT59881.1"/>
    <property type="molecule type" value="Genomic_DNA"/>
</dbReference>